<reference evidence="1 2" key="1">
    <citation type="journal article" date="2016" name="Nat. Commun.">
        <title>Thousands of microbial genomes shed light on interconnected biogeochemical processes in an aquifer system.</title>
        <authorList>
            <person name="Anantharaman K."/>
            <person name="Brown C.T."/>
            <person name="Hug L.A."/>
            <person name="Sharon I."/>
            <person name="Castelle C.J."/>
            <person name="Probst A.J."/>
            <person name="Thomas B.C."/>
            <person name="Singh A."/>
            <person name="Wilkins M.J."/>
            <person name="Karaoz U."/>
            <person name="Brodie E.L."/>
            <person name="Williams K.H."/>
            <person name="Hubbard S.S."/>
            <person name="Banfield J.F."/>
        </authorList>
    </citation>
    <scope>NUCLEOTIDE SEQUENCE [LARGE SCALE GENOMIC DNA]</scope>
</reference>
<evidence type="ECO:0000313" key="2">
    <source>
        <dbReference type="Proteomes" id="UP000176233"/>
    </source>
</evidence>
<dbReference type="EMBL" id="MFEJ01000031">
    <property type="protein sequence ID" value="OGE79716.1"/>
    <property type="molecule type" value="Genomic_DNA"/>
</dbReference>
<evidence type="ECO:0000313" key="1">
    <source>
        <dbReference type="EMBL" id="OGE79716.1"/>
    </source>
</evidence>
<accession>A0A1F5NPV6</accession>
<protein>
    <submittedName>
        <fullName evidence="1">Uncharacterized protein</fullName>
    </submittedName>
</protein>
<sequence>MTQNADGLSRKLRKQLATFKGELCRSGVMNEQQLKDHIAQMPRDRFERIAGLVPYVFSKPTARPS</sequence>
<dbReference type="AlphaFoldDB" id="A0A1F5NPV6"/>
<dbReference type="Proteomes" id="UP000176233">
    <property type="component" value="Unassembled WGS sequence"/>
</dbReference>
<comment type="caution">
    <text evidence="1">The sequence shown here is derived from an EMBL/GenBank/DDBJ whole genome shotgun (WGS) entry which is preliminary data.</text>
</comment>
<gene>
    <name evidence="1" type="ORF">A2660_03050</name>
</gene>
<name>A0A1F5NPV6_9BACT</name>
<organism evidence="1 2">
    <name type="scientific">Candidatus Doudnabacteria bacterium RIFCSPHIGHO2_01_FULL_45_18</name>
    <dbReference type="NCBI Taxonomy" id="1817823"/>
    <lineage>
        <taxon>Bacteria</taxon>
        <taxon>Candidatus Doudnaibacteriota</taxon>
    </lineage>
</organism>
<proteinExistence type="predicted"/>